<dbReference type="PANTHER" id="PTHR10098:SF112">
    <property type="entry name" value="SLR0380 PROTEIN"/>
    <property type="match status" value="1"/>
</dbReference>
<dbReference type="Proteomes" id="UP000621799">
    <property type="component" value="Unassembled WGS sequence"/>
</dbReference>
<dbReference type="Pfam" id="PF12770">
    <property type="entry name" value="CHAT"/>
    <property type="match status" value="1"/>
</dbReference>
<gene>
    <name evidence="2" type="ORF">IQ235_04040</name>
</gene>
<dbReference type="RefSeq" id="WP_264320219.1">
    <property type="nucleotide sequence ID" value="NZ_JADEXN010000044.1"/>
</dbReference>
<evidence type="ECO:0000313" key="2">
    <source>
        <dbReference type="EMBL" id="MBE9039962.1"/>
    </source>
</evidence>
<reference evidence="2" key="1">
    <citation type="submission" date="2020-10" db="EMBL/GenBank/DDBJ databases">
        <authorList>
            <person name="Castelo-Branco R."/>
            <person name="Eusebio N."/>
            <person name="Adriana R."/>
            <person name="Vieira A."/>
            <person name="Brugerolle De Fraissinette N."/>
            <person name="Rezende De Castro R."/>
            <person name="Schneider M.P."/>
            <person name="Vasconcelos V."/>
            <person name="Leao P.N."/>
        </authorList>
    </citation>
    <scope>NUCLEOTIDE SEQUENCE</scope>
    <source>
        <strain evidence="2">LEGE 11467</strain>
    </source>
</reference>
<protein>
    <submittedName>
        <fullName evidence="2">CHAT domain-containing protein</fullName>
    </submittedName>
</protein>
<keyword evidence="3" id="KW-1185">Reference proteome</keyword>
<dbReference type="EMBL" id="JADEXN010000044">
    <property type="protein sequence ID" value="MBE9039962.1"/>
    <property type="molecule type" value="Genomic_DNA"/>
</dbReference>
<organism evidence="2 3">
    <name type="scientific">Zarconia navalis LEGE 11467</name>
    <dbReference type="NCBI Taxonomy" id="1828826"/>
    <lineage>
        <taxon>Bacteria</taxon>
        <taxon>Bacillati</taxon>
        <taxon>Cyanobacteriota</taxon>
        <taxon>Cyanophyceae</taxon>
        <taxon>Oscillatoriophycideae</taxon>
        <taxon>Oscillatoriales</taxon>
        <taxon>Oscillatoriales incertae sedis</taxon>
        <taxon>Zarconia</taxon>
        <taxon>Zarconia navalis</taxon>
    </lineage>
</organism>
<feature type="domain" description="CHAT" evidence="1">
    <location>
        <begin position="201"/>
        <end position="474"/>
    </location>
</feature>
<dbReference type="AlphaFoldDB" id="A0A928VWD7"/>
<evidence type="ECO:0000259" key="1">
    <source>
        <dbReference type="Pfam" id="PF12770"/>
    </source>
</evidence>
<dbReference type="PANTHER" id="PTHR10098">
    <property type="entry name" value="RAPSYN-RELATED"/>
    <property type="match status" value="1"/>
</dbReference>
<name>A0A928VWD7_9CYAN</name>
<evidence type="ECO:0000313" key="3">
    <source>
        <dbReference type="Proteomes" id="UP000621799"/>
    </source>
</evidence>
<feature type="non-terminal residue" evidence="2">
    <location>
        <position position="1"/>
    </location>
</feature>
<dbReference type="InterPro" id="IPR024983">
    <property type="entry name" value="CHAT_dom"/>
</dbReference>
<sequence>QFSQAQTLTRQALLLVEAIQAPDIRYRWEWQLGRLWDRQGDRDGAIAAFEAAAKTLDSVRGDLLLVNPDEQFSFRDNVEPVYRGLVDLLLTREGTGEVSQERIDRATDYIDNLQLAELENFLSCDLSQTANIDRDFDRIDPTAALIYPIILEDRLEVIYRLPGQPLKHHTVAIPRDELETTVRTLRRSLLRGDAGRVIEKSTQVYQWLIEPFETALENSRDLQTLVFVLDGDLRNIPMGVLYDAKTDLYLIEKSYALALLPSSQLFELQDFSDDLQVLGAGISEAVEVDDRNFSALNVTQELSSIQNSLSTELLIDSQFTPLNLEDNLNSGIFSVVHMATHGNFSSDPEETYILAYDELLRTNDLNSLLRGTGDATSNIIELLVLSACKTAEGDHRATLGLAGLAVRAGAKSTLATLWQVSDESTVILMERFYQELQNPGITKAQALHRAQQSLVRELKYQTPYYWAPYILVGNWR</sequence>
<comment type="caution">
    <text evidence="2">The sequence shown here is derived from an EMBL/GenBank/DDBJ whole genome shotgun (WGS) entry which is preliminary data.</text>
</comment>
<accession>A0A928VWD7</accession>
<proteinExistence type="predicted"/>